<feature type="compositionally biased region" description="Basic residues" evidence="1">
    <location>
        <begin position="454"/>
        <end position="465"/>
    </location>
</feature>
<evidence type="ECO:0000313" key="5">
    <source>
        <dbReference type="Proteomes" id="UP001498771"/>
    </source>
</evidence>
<feature type="compositionally biased region" description="Low complexity" evidence="1">
    <location>
        <begin position="955"/>
        <end position="968"/>
    </location>
</feature>
<dbReference type="Pfam" id="PF00041">
    <property type="entry name" value="fn3"/>
    <property type="match status" value="1"/>
</dbReference>
<evidence type="ECO:0000256" key="1">
    <source>
        <dbReference type="SAM" id="MobiDB-lite"/>
    </source>
</evidence>
<feature type="region of interest" description="Disordered" evidence="1">
    <location>
        <begin position="727"/>
        <end position="800"/>
    </location>
</feature>
<dbReference type="PANTHER" id="PTHR23159">
    <property type="entry name" value="CENTROSOMAL PROTEIN 2"/>
    <property type="match status" value="1"/>
</dbReference>
<dbReference type="PROSITE" id="PS50853">
    <property type="entry name" value="FN3"/>
    <property type="match status" value="1"/>
</dbReference>
<evidence type="ECO:0000313" key="4">
    <source>
        <dbReference type="EMBL" id="KAK7207577.1"/>
    </source>
</evidence>
<dbReference type="SMART" id="SM00060">
    <property type="entry name" value="FN3"/>
    <property type="match status" value="1"/>
</dbReference>
<keyword evidence="2" id="KW-0732">Signal</keyword>
<feature type="compositionally biased region" description="Low complexity" evidence="1">
    <location>
        <begin position="628"/>
        <end position="672"/>
    </location>
</feature>
<dbReference type="GeneID" id="90040224"/>
<feature type="domain" description="Fibronectin type-III" evidence="3">
    <location>
        <begin position="40"/>
        <end position="126"/>
    </location>
</feature>
<feature type="compositionally biased region" description="Polar residues" evidence="1">
    <location>
        <begin position="1029"/>
        <end position="1041"/>
    </location>
</feature>
<feature type="region of interest" description="Disordered" evidence="1">
    <location>
        <begin position="141"/>
        <end position="200"/>
    </location>
</feature>
<feature type="compositionally biased region" description="Polar residues" evidence="1">
    <location>
        <begin position="673"/>
        <end position="690"/>
    </location>
</feature>
<feature type="chain" id="PRO_5046932742" description="Fibronectin type-III domain-containing protein" evidence="2">
    <location>
        <begin position="25"/>
        <end position="1070"/>
    </location>
</feature>
<organism evidence="4 5">
    <name type="scientific">Myxozyma melibiosi</name>
    <dbReference type="NCBI Taxonomy" id="54550"/>
    <lineage>
        <taxon>Eukaryota</taxon>
        <taxon>Fungi</taxon>
        <taxon>Dikarya</taxon>
        <taxon>Ascomycota</taxon>
        <taxon>Saccharomycotina</taxon>
        <taxon>Lipomycetes</taxon>
        <taxon>Lipomycetales</taxon>
        <taxon>Lipomycetaceae</taxon>
        <taxon>Myxozyma</taxon>
    </lineage>
</organism>
<feature type="compositionally biased region" description="Polar residues" evidence="1">
    <location>
        <begin position="976"/>
        <end position="990"/>
    </location>
</feature>
<dbReference type="InterPro" id="IPR013783">
    <property type="entry name" value="Ig-like_fold"/>
</dbReference>
<dbReference type="CDD" id="cd00063">
    <property type="entry name" value="FN3"/>
    <property type="match status" value="1"/>
</dbReference>
<feature type="region of interest" description="Disordered" evidence="1">
    <location>
        <begin position="251"/>
        <end position="276"/>
    </location>
</feature>
<feature type="region of interest" description="Disordered" evidence="1">
    <location>
        <begin position="854"/>
        <end position="919"/>
    </location>
</feature>
<dbReference type="InterPro" id="IPR003961">
    <property type="entry name" value="FN3_dom"/>
</dbReference>
<feature type="region of interest" description="Disordered" evidence="1">
    <location>
        <begin position="931"/>
        <end position="1041"/>
    </location>
</feature>
<evidence type="ECO:0000256" key="2">
    <source>
        <dbReference type="SAM" id="SignalP"/>
    </source>
</evidence>
<protein>
    <recommendedName>
        <fullName evidence="3">Fibronectin type-III domain-containing protein</fullName>
    </recommendedName>
</protein>
<evidence type="ECO:0000259" key="3">
    <source>
        <dbReference type="PROSITE" id="PS50853"/>
    </source>
</evidence>
<accession>A0ABR1FCI8</accession>
<feature type="region of interest" description="Disordered" evidence="1">
    <location>
        <begin position="436"/>
        <end position="491"/>
    </location>
</feature>
<feature type="compositionally biased region" description="Low complexity" evidence="1">
    <location>
        <begin position="866"/>
        <end position="877"/>
    </location>
</feature>
<feature type="signal peptide" evidence="2">
    <location>
        <begin position="1"/>
        <end position="24"/>
    </location>
</feature>
<gene>
    <name evidence="4" type="ORF">BZA70DRAFT_300916</name>
</gene>
<reference evidence="4 5" key="1">
    <citation type="submission" date="2024-03" db="EMBL/GenBank/DDBJ databases">
        <title>Genome-scale model development and genomic sequencing of the oleaginous clade Lipomyces.</title>
        <authorList>
            <consortium name="Lawrence Berkeley National Laboratory"/>
            <person name="Czajka J.J."/>
            <person name="Han Y."/>
            <person name="Kim J."/>
            <person name="Mondo S.J."/>
            <person name="Hofstad B.A."/>
            <person name="Robles A."/>
            <person name="Haridas S."/>
            <person name="Riley R."/>
            <person name="LaButti K."/>
            <person name="Pangilinan J."/>
            <person name="Andreopoulos W."/>
            <person name="Lipzen A."/>
            <person name="Yan J."/>
            <person name="Wang M."/>
            <person name="Ng V."/>
            <person name="Grigoriev I.V."/>
            <person name="Spatafora J.W."/>
            <person name="Magnuson J.K."/>
            <person name="Baker S.E."/>
            <person name="Pomraning K.R."/>
        </authorList>
    </citation>
    <scope>NUCLEOTIDE SEQUENCE [LARGE SCALE GENOMIC DNA]</scope>
    <source>
        <strain evidence="4 5">Phaff 52-87</strain>
    </source>
</reference>
<dbReference type="Proteomes" id="UP001498771">
    <property type="component" value="Unassembled WGS sequence"/>
</dbReference>
<proteinExistence type="predicted"/>
<comment type="caution">
    <text evidence="4">The sequence shown here is derived from an EMBL/GenBank/DDBJ whole genome shotgun (WGS) entry which is preliminary data.</text>
</comment>
<dbReference type="PANTHER" id="PTHR23159:SF31">
    <property type="entry name" value="CENTROSOME-ASSOCIATED PROTEIN CEP250 ISOFORM X1"/>
    <property type="match status" value="1"/>
</dbReference>
<feature type="region of interest" description="Disordered" evidence="1">
    <location>
        <begin position="497"/>
        <end position="516"/>
    </location>
</feature>
<feature type="region of interest" description="Disordered" evidence="1">
    <location>
        <begin position="580"/>
        <end position="604"/>
    </location>
</feature>
<dbReference type="RefSeq" id="XP_064770610.1">
    <property type="nucleotide sequence ID" value="XM_064914712.1"/>
</dbReference>
<sequence length="1070" mass="114098">MLFAFVATAVSLVWLLHRATRLLQIPIPTLVQLLGIDIPAPPHVSLDAITSDSVTLHWSLPDRASSVAKHVIQMNGQNVGESEKRETTVTITGLNPDQVYGVRVLAVNSNHYSAAGQLIRLRTRRKAEDLILTHIRPVTRELSDDSQPSTPTKQVSKDASSTVTTSFKRNGMRSTSSSSTPRHSSPSSHHNTPDRQSSFAAATQPYTIESLAAELEQIRSEISEVIAQHAHAEEEYAAAESALVSELATLREKRKEEDVARSQMRGESKALEESKRMLEAQKTKVEKTVKQKTESIEKIKNDFEKWENEINAGEGRKDEIERQIVELENQIREKEKSNRIALRDGHKRINELEEEIRGLIAKVKKAEMEKDAKTGDINENAFAKLLHSEDAEDRKLEKAWKEVQKSLELRYVDVFEQYRDAEDKFRKAQAVLAMLSVPGSGPPPQPVSPELSKSAKRRNRTRNKSRQPVSSPITSYPIHDPRFPDASTFNNLQFPPSFQMANLSPTTSPPSNSTSALASNNNLFPFSLQHLQNSSSLPSLYMDAMEDDLLNSGGLTSPSVDLLLPSNLFDNDRGALQDLEASAPGSASPTTDDRLPPPLVGGGDSAVSFETFAMQSTPTAPSVGPNLLLSSPASPTSQTATASAVQQTQQSQLQASSSQLSLVSPSSRPPSQYSHLSFPNHSSTSLGNGTATSQSSFFPSVGGSGLKNVMGINNSSPLLETLSLTHSSSSAGTDSLLSGPSSSSAANASATGQTGGAKTPGRGSKLLNVFNPASLTPSPVVSTPTPVTTSSSRTHAGSPILESDDDMLAQQSTNSSLSSTGALSGFSSFAKRSPVRKPLFGSVSAIGNSIGSIGQSISRKKDSFESNGSSAGASSLLVGGGQQQRQHPQLASETDEFIMLGGAGGGAGAGEEPRTPGRRFAGLFSFSRQRSLSNSAPNATNPALLSGSDNANEEQQQQPQPQKLQQAPIGTRRRSGSYNSSTPDFQNSSPVMIGSPTFGSPLPSDEAPSTTSGDSSKAGNKEGSGLSAFGSQVGNLFTGQSPVFTRRSGRALWDFNSRNAGGGAGSATEW</sequence>
<feature type="compositionally biased region" description="Low complexity" evidence="1">
    <location>
        <begin position="727"/>
        <end position="752"/>
    </location>
</feature>
<feature type="compositionally biased region" description="Polar residues" evidence="1">
    <location>
        <begin position="1007"/>
        <end position="1018"/>
    </location>
</feature>
<dbReference type="SUPFAM" id="SSF49265">
    <property type="entry name" value="Fibronectin type III"/>
    <property type="match status" value="1"/>
</dbReference>
<feature type="compositionally biased region" description="Low complexity" evidence="1">
    <location>
        <begin position="501"/>
        <end position="516"/>
    </location>
</feature>
<keyword evidence="5" id="KW-1185">Reference proteome</keyword>
<feature type="compositionally biased region" description="Polar residues" evidence="1">
    <location>
        <begin position="883"/>
        <end position="892"/>
    </location>
</feature>
<feature type="region of interest" description="Disordered" evidence="1">
    <location>
        <begin position="616"/>
        <end position="690"/>
    </location>
</feature>
<feature type="compositionally biased region" description="Polar residues" evidence="1">
    <location>
        <begin position="145"/>
        <end position="168"/>
    </location>
</feature>
<feature type="compositionally biased region" description="Low complexity" evidence="1">
    <location>
        <begin position="776"/>
        <end position="792"/>
    </location>
</feature>
<dbReference type="EMBL" id="JBBJBU010000001">
    <property type="protein sequence ID" value="KAK7207577.1"/>
    <property type="molecule type" value="Genomic_DNA"/>
</dbReference>
<dbReference type="InterPro" id="IPR036116">
    <property type="entry name" value="FN3_sf"/>
</dbReference>
<dbReference type="Gene3D" id="2.60.40.10">
    <property type="entry name" value="Immunoglobulins"/>
    <property type="match status" value="1"/>
</dbReference>
<name>A0ABR1FCI8_9ASCO</name>
<feature type="compositionally biased region" description="Low complexity" evidence="1">
    <location>
        <begin position="173"/>
        <end position="189"/>
    </location>
</feature>
<feature type="compositionally biased region" description="Polar residues" evidence="1">
    <location>
        <begin position="931"/>
        <end position="954"/>
    </location>
</feature>